<dbReference type="GO" id="GO:0006281">
    <property type="term" value="P:DNA repair"/>
    <property type="evidence" value="ECO:0007669"/>
    <property type="project" value="UniProtKB-KW"/>
</dbReference>
<dbReference type="InterPro" id="IPR052511">
    <property type="entry name" value="ATP-dep_Helicase"/>
</dbReference>
<dbReference type="Pfam" id="PF23235">
    <property type="entry name" value="WHD_3rd_Lhr"/>
    <property type="match status" value="1"/>
</dbReference>
<evidence type="ECO:0000256" key="1">
    <source>
        <dbReference type="ARBA" id="ARBA00022741"/>
    </source>
</evidence>
<keyword evidence="4 12" id="KW-0347">Helicase</keyword>
<evidence type="ECO:0000256" key="3">
    <source>
        <dbReference type="ARBA" id="ARBA00022801"/>
    </source>
</evidence>
<evidence type="ECO:0000256" key="4">
    <source>
        <dbReference type="ARBA" id="ARBA00022806"/>
    </source>
</evidence>
<evidence type="ECO:0000313" key="13">
    <source>
        <dbReference type="Proteomes" id="UP000469763"/>
    </source>
</evidence>
<dbReference type="SMART" id="SM00487">
    <property type="entry name" value="DEXDc"/>
    <property type="match status" value="1"/>
</dbReference>
<dbReference type="GO" id="GO:0005524">
    <property type="term" value="F:ATP binding"/>
    <property type="evidence" value="ECO:0007669"/>
    <property type="project" value="UniProtKB-KW"/>
</dbReference>
<evidence type="ECO:0000256" key="9">
    <source>
        <dbReference type="SAM" id="MobiDB-lite"/>
    </source>
</evidence>
<evidence type="ECO:0000313" key="12">
    <source>
        <dbReference type="EMBL" id="NEG79242.1"/>
    </source>
</evidence>
<dbReference type="PROSITE" id="PS51192">
    <property type="entry name" value="HELICASE_ATP_BIND_1"/>
    <property type="match status" value="1"/>
</dbReference>
<dbReference type="OrthoDB" id="9815222at2"/>
<name>A0A7K3TJN2_9BIFI</name>
<dbReference type="Pfam" id="PF00270">
    <property type="entry name" value="DEAD"/>
    <property type="match status" value="1"/>
</dbReference>
<comment type="caution">
    <text evidence="12">The sequence shown here is derived from an EMBL/GenBank/DDBJ whole genome shotgun (WGS) entry which is preliminary data.</text>
</comment>
<feature type="region of interest" description="Disordered" evidence="9">
    <location>
        <begin position="694"/>
        <end position="713"/>
    </location>
</feature>
<dbReference type="InterPro" id="IPR027417">
    <property type="entry name" value="P-loop_NTPase"/>
</dbReference>
<feature type="compositionally biased region" description="Gly residues" evidence="9">
    <location>
        <begin position="694"/>
        <end position="709"/>
    </location>
</feature>
<keyword evidence="13" id="KW-1185">Reference proteome</keyword>
<feature type="region of interest" description="Disordered" evidence="9">
    <location>
        <begin position="1180"/>
        <end position="1211"/>
    </location>
</feature>
<feature type="domain" description="Helicase ATP-binding" evidence="10">
    <location>
        <begin position="31"/>
        <end position="229"/>
    </location>
</feature>
<keyword evidence="1" id="KW-0547">Nucleotide-binding</keyword>
<dbReference type="InterPro" id="IPR011545">
    <property type="entry name" value="DEAD/DEAH_box_helicase_dom"/>
</dbReference>
<evidence type="ECO:0000256" key="6">
    <source>
        <dbReference type="ARBA" id="ARBA00023125"/>
    </source>
</evidence>
<dbReference type="CDD" id="cd17922">
    <property type="entry name" value="DEXHc_LHR-like"/>
    <property type="match status" value="1"/>
</dbReference>
<dbReference type="Pfam" id="PF00271">
    <property type="entry name" value="Helicase_C"/>
    <property type="match status" value="1"/>
</dbReference>
<keyword evidence="8" id="KW-0413">Isomerase</keyword>
<protein>
    <submittedName>
        <fullName evidence="12">DEAD/DEAH box helicase</fullName>
    </submittedName>
</protein>
<dbReference type="Proteomes" id="UP000469763">
    <property type="component" value="Unassembled WGS sequence"/>
</dbReference>
<dbReference type="EMBL" id="WHZY01000020">
    <property type="protein sequence ID" value="NEG79242.1"/>
    <property type="molecule type" value="Genomic_DNA"/>
</dbReference>
<dbReference type="GO" id="GO:0003677">
    <property type="term" value="F:DNA binding"/>
    <property type="evidence" value="ECO:0007669"/>
    <property type="project" value="UniProtKB-KW"/>
</dbReference>
<keyword evidence="2" id="KW-0227">DNA damage</keyword>
<proteinExistence type="predicted"/>
<gene>
    <name evidence="12" type="ORF">GFD22_09740</name>
</gene>
<dbReference type="PROSITE" id="PS51194">
    <property type="entry name" value="HELICASE_CTER"/>
    <property type="match status" value="1"/>
</dbReference>
<keyword evidence="6" id="KW-0238">DNA-binding</keyword>
<evidence type="ECO:0000256" key="7">
    <source>
        <dbReference type="ARBA" id="ARBA00023204"/>
    </source>
</evidence>
<feature type="domain" description="Helicase C-terminal" evidence="11">
    <location>
        <begin position="321"/>
        <end position="507"/>
    </location>
</feature>
<keyword evidence="7" id="KW-0234">DNA repair</keyword>
<dbReference type="InterPro" id="IPR055367">
    <property type="entry name" value="WH4_Lhr"/>
</dbReference>
<evidence type="ECO:0000259" key="11">
    <source>
        <dbReference type="PROSITE" id="PS51194"/>
    </source>
</evidence>
<keyword evidence="3" id="KW-0378">Hydrolase</keyword>
<dbReference type="PANTHER" id="PTHR47962">
    <property type="entry name" value="ATP-DEPENDENT HELICASE LHR-RELATED-RELATED"/>
    <property type="match status" value="1"/>
</dbReference>
<dbReference type="GO" id="GO:0016887">
    <property type="term" value="F:ATP hydrolysis activity"/>
    <property type="evidence" value="ECO:0007669"/>
    <property type="project" value="TreeGrafter"/>
</dbReference>
<dbReference type="PANTHER" id="PTHR47962:SF5">
    <property type="entry name" value="ATP-DEPENDENT HELICASE LHR-RELATED"/>
    <property type="match status" value="1"/>
</dbReference>
<dbReference type="InterPro" id="IPR014001">
    <property type="entry name" value="Helicase_ATP-bd"/>
</dbReference>
<dbReference type="Pfam" id="PF23234">
    <property type="entry name" value="WHD_4th_Lhr"/>
    <property type="match status" value="1"/>
</dbReference>
<evidence type="ECO:0000259" key="10">
    <source>
        <dbReference type="PROSITE" id="PS51192"/>
    </source>
</evidence>
<dbReference type="SMART" id="SM00490">
    <property type="entry name" value="HELICc"/>
    <property type="match status" value="1"/>
</dbReference>
<dbReference type="InterPro" id="IPR045628">
    <property type="entry name" value="Lhr_WH_dom"/>
</dbReference>
<dbReference type="RefSeq" id="WP_152350980.1">
    <property type="nucleotide sequence ID" value="NZ_WBSN01000019.1"/>
</dbReference>
<dbReference type="Pfam" id="PF19306">
    <property type="entry name" value="WHD_Lhr"/>
    <property type="match status" value="1"/>
</dbReference>
<dbReference type="SUPFAM" id="SSF52540">
    <property type="entry name" value="P-loop containing nucleoside triphosphate hydrolases"/>
    <property type="match status" value="1"/>
</dbReference>
<dbReference type="GO" id="GO:0004386">
    <property type="term" value="F:helicase activity"/>
    <property type="evidence" value="ECO:0007669"/>
    <property type="project" value="UniProtKB-KW"/>
</dbReference>
<feature type="region of interest" description="Disordered" evidence="9">
    <location>
        <begin position="253"/>
        <end position="276"/>
    </location>
</feature>
<sequence length="1583" mass="169813">MYDCLDLFAEPTRAWFRHAFGEPTAAQRGAWPAIRSGRDTLVVAPTGSGKTLAAFLSAIDRLMRRGTDEDGGNAKAPRGVTVLYVSPLKALAVDVAKNLERPLDGIGEACRERGLAAPDIRVATRSGDTDPRARRAIASHPPDILVTTPESLYLMLTSKARRVLKTVDTVIVDEVHALAGGKRGAHLALSLERLDALAGKPAQRIGLSATVNPPSEAARFLGGARPVTVVDAGEGPAMDLKVVEPLENMRDLQSANAPRRAGGAEGTTGGSARPRISGVTPAMQRLAERRGLVPEREDSTDLVGAAGDRTGGSIWPVVERSVLDEVLAHRTTLVFVNSRGLAERLTARLNDLYAERLGHGAAKGSPEGREGFSGHYDAVVGSTTMLVGSPAPEDAIAMAHHGSVSKDRRKQIEERLKSGRLRCVVATSSLELGIDMGSVDLVIQIAPPLSVASGLQRVGRADHRVGGVSHALFYPLTREQIIGVAAGIEGMRAGDLEPLAVPRNPLDILAQQTVAAAAMDDLKPDDWYATVRRAAPFAELDREAFDAVMGMMTGVYNTEEFSAFRPPLAWNRDDDVISARPGAQRLAVTSGGTIPDRGLYTVVLPEADAGRGPRRVGELDEEMVYESRVGDVITLGTSTWQIQEITRDRVVVTPAPGRTARLPFWHGEGAGRDAGFGRARGRFVREVARGLVVGGGGGGGGDENGGGTGKPRFDAATERRLAGDGLDANAVANLARLLAEQRASTGVVPNDRELVVERCPDEEGDWRVIVHSPYGRRVHEPWAMAISNRIKQRYGFDGQAYAADDGIVLRLPEGESGIPVRDLLLFDPDGLRRAIETQVGESVLFAARFRECAARSLFLPRTDPGRRVPLWQQRLRAAQLLNAARLKRNFPLLLETARECLQDVYDLPALDRLMRDLNSGSVGLHDVETQTPSPLAENLLFGFVGAVMYQYDVPQAERSAQLLSVDPEVLERLLGGTDMTTVLDPDAIRDVEERLAGRTFWNDLAADDVAGRVARYAKTHGPFTADRLIADLELPADDAVHALDELAARGELMRGTFVADHGDGGTGAEGSGAADARQWLYRDVFARIRSLSLAKARKAVKPVEPAAYQAFLLDRQGVGPVGGERYEGADGLMRVIEQLEGVALPADVWENAVFPARVADYAPAMLDELLAGGEAVWVGSDGTDASTRDDEGSARRSRSHSRSRSAQAAATGRVAFYPADSPLIPVEGAGAPDDTEESELTIPDAIGAVLASGGAYHAGQLETLARERWKDAPGNELVDPATGEIQPPQAWSRDQFAQALWSLVWRGKVTNSSFAPVRAACTPTRSVRAPARAARRRVRLRGAEPLPMTLTGLWSAVGPSSDSGSGMPEANGDDAPERLLIARAETLLDRYGVIAQPLVNREDLPGGFSALYPVLRRMEEHGLLTRGMFVRGFGAAQFAAKDTVDALRDAKQWHSESNVALDAVDPANLTGAAVAWPPIHGTEDHTAAKPAKPVRRAGTIVVLAQGGPVLYAAPRSHRLLAFDRREDALRPACAELAYTLQRRGEGATFADLNGEPLTRRGDATRILHAAGFTPCPQGMKLYR</sequence>
<dbReference type="InterPro" id="IPR001650">
    <property type="entry name" value="Helicase_C-like"/>
</dbReference>
<dbReference type="Pfam" id="PF08494">
    <property type="entry name" value="DEAD_assoc"/>
    <property type="match status" value="1"/>
</dbReference>
<organism evidence="12 13">
    <name type="scientific">Bifidobacterium avesanii</name>
    <dbReference type="NCBI Taxonomy" id="1798157"/>
    <lineage>
        <taxon>Bacteria</taxon>
        <taxon>Bacillati</taxon>
        <taxon>Actinomycetota</taxon>
        <taxon>Actinomycetes</taxon>
        <taxon>Bifidobacteriales</taxon>
        <taxon>Bifidobacteriaceae</taxon>
        <taxon>Bifidobacterium</taxon>
    </lineage>
</organism>
<evidence type="ECO:0000256" key="8">
    <source>
        <dbReference type="ARBA" id="ARBA00023235"/>
    </source>
</evidence>
<reference evidence="12 13" key="1">
    <citation type="submission" date="2019-10" db="EMBL/GenBank/DDBJ databases">
        <title>Bifidobacterium from non-human primates.</title>
        <authorList>
            <person name="Modesto M."/>
        </authorList>
    </citation>
    <scope>NUCLEOTIDE SEQUENCE [LARGE SCALE GENOMIC DNA]</scope>
    <source>
        <strain evidence="12 13">TREC</strain>
    </source>
</reference>
<dbReference type="Gene3D" id="3.40.50.300">
    <property type="entry name" value="P-loop containing nucleotide triphosphate hydrolases"/>
    <property type="match status" value="2"/>
</dbReference>
<dbReference type="InterPro" id="IPR055368">
    <property type="entry name" value="WH3_Lhr"/>
</dbReference>
<evidence type="ECO:0000256" key="5">
    <source>
        <dbReference type="ARBA" id="ARBA00022840"/>
    </source>
</evidence>
<evidence type="ECO:0000256" key="2">
    <source>
        <dbReference type="ARBA" id="ARBA00022763"/>
    </source>
</evidence>
<dbReference type="CDD" id="cd18796">
    <property type="entry name" value="SF2_C_LHR"/>
    <property type="match status" value="1"/>
</dbReference>
<dbReference type="InterPro" id="IPR013701">
    <property type="entry name" value="Lhr-like_DEAD/DEAH_assoc"/>
</dbReference>
<accession>A0A7K3TJN2</accession>
<keyword evidence="5" id="KW-0067">ATP-binding</keyword>